<name>A0A1J1H0L0_PLAGA</name>
<organism evidence="3 4">
    <name type="scientific">Plasmodium gallinaceum</name>
    <dbReference type="NCBI Taxonomy" id="5849"/>
    <lineage>
        <taxon>Eukaryota</taxon>
        <taxon>Sar</taxon>
        <taxon>Alveolata</taxon>
        <taxon>Apicomplexa</taxon>
        <taxon>Aconoidasida</taxon>
        <taxon>Haemosporida</taxon>
        <taxon>Plasmodiidae</taxon>
        <taxon>Plasmodium</taxon>
        <taxon>Plasmodium (Haemamoeba)</taxon>
    </lineage>
</organism>
<dbReference type="EMBL" id="CVMV01000070">
    <property type="protein sequence ID" value="CRG96821.1"/>
    <property type="molecule type" value="Genomic_DNA"/>
</dbReference>
<dbReference type="AlphaFoldDB" id="A0A1J1H0L0"/>
<evidence type="ECO:0000256" key="1">
    <source>
        <dbReference type="SAM" id="Coils"/>
    </source>
</evidence>
<dbReference type="OMA" id="CYFFREE"/>
<accession>A0A1J1H0L0</accession>
<feature type="region of interest" description="Disordered" evidence="2">
    <location>
        <begin position="718"/>
        <end position="747"/>
    </location>
</feature>
<feature type="compositionally biased region" description="Low complexity" evidence="2">
    <location>
        <begin position="773"/>
        <end position="789"/>
    </location>
</feature>
<reference evidence="3" key="1">
    <citation type="submission" date="2015-04" db="EMBL/GenBank/DDBJ databases">
        <authorList>
            <consortium name="Pathogen Informatics"/>
        </authorList>
    </citation>
    <scope>NUCLEOTIDE SEQUENCE [LARGE SCALE GENOMIC DNA]</scope>
    <source>
        <strain evidence="3">8A</strain>
    </source>
</reference>
<dbReference type="RefSeq" id="XP_028529624.1">
    <property type="nucleotide sequence ID" value="XM_028673141.1"/>
</dbReference>
<feature type="coiled-coil region" evidence="1">
    <location>
        <begin position="467"/>
        <end position="503"/>
    </location>
</feature>
<evidence type="ECO:0000256" key="2">
    <source>
        <dbReference type="SAM" id="MobiDB-lite"/>
    </source>
</evidence>
<sequence>MDEIYEHLKIIDYSLICFLNKYKIIHKYIKYVSDIFINTIYEYNLLINKIIFMYKQNVYNSVHKNFMEFKENEEKKKEQEKNIIEIKENLKKASKLTKTNIKFKGDVEEDDKNTYEINTNLKVDLPYNILALYKLRYYKNTFFKNYSTIIKNDNYLNANEQRKKFLNKLKLSAKVCDKEKTKKKSDIFQDDYKNMVRILNENYFFKESQKLKEILIINKYLNKAKNIVNNIPQFLYKIIEEFELTESNFQENMYLFILLALNKWIKKIIFECEHFISYSKVKVYNKKVEENEIYKKYNEYLNEILQRGVEQTVVFNEDKSFFYIPSNLNFNINTSFLTYYFLYINKNLFDFLEGFYKSIKKTEGINNYKKLKMILLCNQKEESLYMKNDIYNYNLRNEYNETDNLNKLGFFIDSNYMYPNIFLICNYLLQEETKNIIDIIYKLQRNSYNLIVYQDISIIIQIILFIFKNLKIMFNKEIKEKEEKEEEEEYEDLRKYISKANINYSYSNNYDKFLVPLRLMILNLLKLIHTVTKCSNRSFICNFWQKLSLNENIREIDNIYVKEEDEENYSNKNAISYNFIQLNKQCSQNNCYLLSTKKKIEKEFSDCNYNININEVINKRILCYDFYKIVSDQVKKVKFDIENRNNRDMYTGILLKKNKYKIENDKKIKNDSMIKGRSIVVKKKIPQKSEVIYSPNKKDPNIKKITLKIENKDNITEDGQKNIPNTSEKNMKSKILKNKKDTKESSRNIKYTKMDIDEKNKTYENKKNIKNSFKSTSSSINSKNYTSTSVKKDRTRL</sequence>
<gene>
    <name evidence="3" type="ORF">PGAL8A_00440200</name>
</gene>
<protein>
    <submittedName>
        <fullName evidence="3">Uncharacterized protein</fullName>
    </submittedName>
</protein>
<evidence type="ECO:0000313" key="4">
    <source>
        <dbReference type="Proteomes" id="UP000220797"/>
    </source>
</evidence>
<keyword evidence="4" id="KW-1185">Reference proteome</keyword>
<keyword evidence="1" id="KW-0175">Coiled coil</keyword>
<feature type="region of interest" description="Disordered" evidence="2">
    <location>
        <begin position="773"/>
        <end position="797"/>
    </location>
</feature>
<dbReference type="GeneID" id="39732935"/>
<dbReference type="Proteomes" id="UP000220797">
    <property type="component" value="Unassembled WGS sequence"/>
</dbReference>
<comment type="caution">
    <text evidence="3">The sequence shown here is derived from an EMBL/GenBank/DDBJ whole genome shotgun (WGS) entry which is preliminary data.</text>
</comment>
<evidence type="ECO:0000313" key="3">
    <source>
        <dbReference type="EMBL" id="CRG96821.1"/>
    </source>
</evidence>
<feature type="compositionally biased region" description="Basic and acidic residues" evidence="2">
    <location>
        <begin position="738"/>
        <end position="747"/>
    </location>
</feature>
<feature type="coiled-coil region" evidence="1">
    <location>
        <begin position="67"/>
        <end position="96"/>
    </location>
</feature>
<dbReference type="OrthoDB" id="372169at2759"/>
<dbReference type="VEuPathDB" id="PlasmoDB:PGAL8A_00440200"/>
<proteinExistence type="predicted"/>